<dbReference type="EMBL" id="VOIH02000001">
    <property type="protein sequence ID" value="KAF3456888.1"/>
    <property type="molecule type" value="Genomic_DNA"/>
</dbReference>
<organism evidence="1 2">
    <name type="scientific">Rhamnella rubrinervis</name>
    <dbReference type="NCBI Taxonomy" id="2594499"/>
    <lineage>
        <taxon>Eukaryota</taxon>
        <taxon>Viridiplantae</taxon>
        <taxon>Streptophyta</taxon>
        <taxon>Embryophyta</taxon>
        <taxon>Tracheophyta</taxon>
        <taxon>Spermatophyta</taxon>
        <taxon>Magnoliopsida</taxon>
        <taxon>eudicotyledons</taxon>
        <taxon>Gunneridae</taxon>
        <taxon>Pentapetalae</taxon>
        <taxon>rosids</taxon>
        <taxon>fabids</taxon>
        <taxon>Rosales</taxon>
        <taxon>Rhamnaceae</taxon>
        <taxon>rhamnoid group</taxon>
        <taxon>Rhamneae</taxon>
        <taxon>Rhamnella</taxon>
    </lineage>
</organism>
<sequence>MKCQNIIGDLMPSRCMRGQWRSSYSLSQTDFRARWRLQVCSLSILELSSPWVVGPGQVAFRSSPRRFQSLVMPARLLSCGRDKDFKSFVKHASLVGGRCRDINDKITLARKNFFRSEHYWHGFIGREEEVPPCFTEAQRNYAGSPGQMVEDGDRNSKFFHSLLRVRKSQRPLSSLSIQGINISDETTITCWDFIHSDVVDAVKSFFLSEPFIRLNSNFMVLPKVRGLDGQVPSIMLGNFKSGCQLDKSTFILVPLSVRKDFGGLRIKVASFYLSRFPLKEALRYSSSHHDRILERLAKPPRWRKVEPFYFASSIRPLRRSILPFRGGDLDHGVHPRFVSVNNPGMPIIEFTNSEIYATRHLRSDPVDSMAIGTFREATFRIVRVLRRWRY</sequence>
<comment type="caution">
    <text evidence="1">The sequence shown here is derived from an EMBL/GenBank/DDBJ whole genome shotgun (WGS) entry which is preliminary data.</text>
</comment>
<dbReference type="AlphaFoldDB" id="A0A8K0HRN7"/>
<proteinExistence type="predicted"/>
<protein>
    <submittedName>
        <fullName evidence="1">Uncharacterized protein</fullName>
    </submittedName>
</protein>
<evidence type="ECO:0000313" key="2">
    <source>
        <dbReference type="Proteomes" id="UP000796880"/>
    </source>
</evidence>
<evidence type="ECO:0000313" key="1">
    <source>
        <dbReference type="EMBL" id="KAF3456888.1"/>
    </source>
</evidence>
<keyword evidence="2" id="KW-1185">Reference proteome</keyword>
<dbReference type="Proteomes" id="UP000796880">
    <property type="component" value="Unassembled WGS sequence"/>
</dbReference>
<gene>
    <name evidence="1" type="ORF">FNV43_RR01542</name>
</gene>
<accession>A0A8K0HRN7</accession>
<reference evidence="1" key="1">
    <citation type="submission" date="2020-03" db="EMBL/GenBank/DDBJ databases">
        <title>A high-quality chromosome-level genome assembly of a woody plant with both climbing and erect habits, Rhamnella rubrinervis.</title>
        <authorList>
            <person name="Lu Z."/>
            <person name="Yang Y."/>
            <person name="Zhu X."/>
            <person name="Sun Y."/>
        </authorList>
    </citation>
    <scope>NUCLEOTIDE SEQUENCE</scope>
    <source>
        <strain evidence="1">BYM</strain>
        <tissue evidence="1">Leaf</tissue>
    </source>
</reference>
<name>A0A8K0HRN7_9ROSA</name>